<accession>A0A7M1LGW2</accession>
<dbReference type="Pfam" id="PF09837">
    <property type="entry name" value="DUF2064"/>
    <property type="match status" value="1"/>
</dbReference>
<dbReference type="Gene3D" id="3.90.550.10">
    <property type="entry name" value="Spore Coat Polysaccharide Biosynthesis Protein SpsA, Chain A"/>
    <property type="match status" value="1"/>
</dbReference>
<gene>
    <name evidence="2" type="ORF">IMC76_07695</name>
</gene>
<dbReference type="GO" id="GO:0016740">
    <property type="term" value="F:transferase activity"/>
    <property type="evidence" value="ECO:0007669"/>
    <property type="project" value="UniProtKB-KW"/>
</dbReference>
<feature type="domain" description="Aminoglycoside phosphotransferase" evidence="1">
    <location>
        <begin position="191"/>
        <end position="390"/>
    </location>
</feature>
<name>A0A7M1LGW2_9BACT</name>
<evidence type="ECO:0000313" key="3">
    <source>
        <dbReference type="Proteomes" id="UP000594749"/>
    </source>
</evidence>
<dbReference type="InterPro" id="IPR029044">
    <property type="entry name" value="Nucleotide-diphossugar_trans"/>
</dbReference>
<dbReference type="OrthoDB" id="9798250at2"/>
<dbReference type="InterPro" id="IPR002575">
    <property type="entry name" value="Aminoglycoside_PTrfase"/>
</dbReference>
<dbReference type="Proteomes" id="UP000594749">
    <property type="component" value="Chromosome"/>
</dbReference>
<sequence length="480" mass="55359">MTNAIIFFTKAPVAGFCKTRLHEFLAPNYAANLQLFLIKKNLEILKNLQAKTFIFLDGKWEFEGFEVHAQNGENIGQKMSSAFDEIFKKGYKKVLLIGSDLADLKPEILNNAFEILDFKDVVFSSSSDGGYSLIGLKAPCSKVFELEKFSTENVLDDSLKTIKDKSVGFVDEILDIDTPKDIANFITNSKCEFLAMGEYNLNFKFKNKGKTEILRMKKGSQISVDEPSKYEFEALKFLEPLNITPKVFKLFNKSVFLPYGGFTMEFLEGRALDYKKDLLIAARILSKLHSFDTKNAPLMITKKPFLQMYEECLKFSKFYESSKFKSSKVLEMLEFFKEHLSENLDSEISTKSVINTELNSSNFIISKNSFIIDWEKPLIGDNEQDLAHFLVPTTTLFKSENTLTKAQIYEFLNEYSKLKSFDEKLLKRYLKATCFRGFSWCAFAYYQSKISGIKSPAYKKIKEYLSDEFIEKLKRYFLEL</sequence>
<keyword evidence="3" id="KW-1185">Reference proteome</keyword>
<protein>
    <submittedName>
        <fullName evidence="2">TIGR04282 family arsenosugar biosynthesis glycosyltransferase</fullName>
    </submittedName>
</protein>
<dbReference type="AlphaFoldDB" id="A0A7M1LGW2"/>
<dbReference type="Pfam" id="PF01636">
    <property type="entry name" value="APH"/>
    <property type="match status" value="1"/>
</dbReference>
<dbReference type="Gene3D" id="3.90.1200.10">
    <property type="match status" value="1"/>
</dbReference>
<dbReference type="NCBIfam" id="TIGR04282">
    <property type="entry name" value="glyco_like_cofC"/>
    <property type="match status" value="1"/>
</dbReference>
<dbReference type="EMBL" id="CP063078">
    <property type="protein sequence ID" value="QOQ87086.1"/>
    <property type="molecule type" value="Genomic_DNA"/>
</dbReference>
<reference evidence="2 3" key="1">
    <citation type="submission" date="2020-10" db="EMBL/GenBank/DDBJ databases">
        <title>Campylobacter and Helicobacter PacBio genomes.</title>
        <authorList>
            <person name="Lane C."/>
        </authorList>
    </citation>
    <scope>NUCLEOTIDE SEQUENCE [LARGE SCALE GENOMIC DNA]</scope>
    <source>
        <strain evidence="2 3">2016D-0077</strain>
    </source>
</reference>
<proteinExistence type="predicted"/>
<dbReference type="RefSeq" id="WP_025803442.1">
    <property type="nucleotide sequence ID" value="NZ_CP053842.1"/>
</dbReference>
<organism evidence="2 3">
    <name type="scientific">Campylobacter corcagiensis</name>
    <dbReference type="NCBI Taxonomy" id="1448857"/>
    <lineage>
        <taxon>Bacteria</taxon>
        <taxon>Pseudomonadati</taxon>
        <taxon>Campylobacterota</taxon>
        <taxon>Epsilonproteobacteria</taxon>
        <taxon>Campylobacterales</taxon>
        <taxon>Campylobacteraceae</taxon>
        <taxon>Campylobacter</taxon>
    </lineage>
</organism>
<keyword evidence="2" id="KW-0808">Transferase</keyword>
<dbReference type="InterPro" id="IPR011009">
    <property type="entry name" value="Kinase-like_dom_sf"/>
</dbReference>
<dbReference type="SUPFAM" id="SSF53448">
    <property type="entry name" value="Nucleotide-diphospho-sugar transferases"/>
    <property type="match status" value="1"/>
</dbReference>
<dbReference type="PANTHER" id="PTHR36529">
    <property type="entry name" value="SLL1095 PROTEIN"/>
    <property type="match status" value="1"/>
</dbReference>
<dbReference type="SUPFAM" id="SSF56112">
    <property type="entry name" value="Protein kinase-like (PK-like)"/>
    <property type="match status" value="1"/>
</dbReference>
<dbReference type="PANTHER" id="PTHR36529:SF1">
    <property type="entry name" value="GLYCOSYLTRANSFERASE"/>
    <property type="match status" value="1"/>
</dbReference>
<evidence type="ECO:0000259" key="1">
    <source>
        <dbReference type="Pfam" id="PF01636"/>
    </source>
</evidence>
<dbReference type="InterPro" id="IPR018641">
    <property type="entry name" value="Trfase_1_rSAM/seldom-assoc"/>
</dbReference>
<evidence type="ECO:0000313" key="2">
    <source>
        <dbReference type="EMBL" id="QOQ87086.1"/>
    </source>
</evidence>